<keyword evidence="3" id="KW-1133">Transmembrane helix</keyword>
<dbReference type="CDD" id="cd03263">
    <property type="entry name" value="ABC_subfamily_A"/>
    <property type="match status" value="2"/>
</dbReference>
<evidence type="ECO:0000313" key="5">
    <source>
        <dbReference type="EMBL" id="CAF0962936.1"/>
    </source>
</evidence>
<feature type="transmembrane region" description="Helical" evidence="3">
    <location>
        <begin position="1118"/>
        <end position="1136"/>
    </location>
</feature>
<dbReference type="InterPro" id="IPR003439">
    <property type="entry name" value="ABC_transporter-like_ATP-bd"/>
</dbReference>
<gene>
    <name evidence="5" type="ORF">XAT740_LOCUS11276</name>
</gene>
<dbReference type="Pfam" id="PF00005">
    <property type="entry name" value="ABC_tran"/>
    <property type="match status" value="2"/>
</dbReference>
<dbReference type="GO" id="GO:0016020">
    <property type="term" value="C:membrane"/>
    <property type="evidence" value="ECO:0007669"/>
    <property type="project" value="InterPro"/>
</dbReference>
<proteinExistence type="predicted"/>
<feature type="transmembrane region" description="Helical" evidence="3">
    <location>
        <begin position="1241"/>
        <end position="1263"/>
    </location>
</feature>
<feature type="transmembrane region" description="Helical" evidence="3">
    <location>
        <begin position="1275"/>
        <end position="1294"/>
    </location>
</feature>
<feature type="transmembrane region" description="Helical" evidence="3">
    <location>
        <begin position="1211"/>
        <end position="1229"/>
    </location>
</feature>
<keyword evidence="3" id="KW-0812">Transmembrane</keyword>
<evidence type="ECO:0000259" key="4">
    <source>
        <dbReference type="PROSITE" id="PS50893"/>
    </source>
</evidence>
<keyword evidence="6" id="KW-1185">Reference proteome</keyword>
<feature type="transmembrane region" description="Helical" evidence="3">
    <location>
        <begin position="935"/>
        <end position="952"/>
    </location>
</feature>
<evidence type="ECO:0000313" key="6">
    <source>
        <dbReference type="Proteomes" id="UP000663828"/>
    </source>
</evidence>
<dbReference type="SUPFAM" id="SSF52540">
    <property type="entry name" value="P-loop containing nucleoside triphosphate hydrolases"/>
    <property type="match status" value="2"/>
</dbReference>
<evidence type="ECO:0000256" key="2">
    <source>
        <dbReference type="ARBA" id="ARBA00022840"/>
    </source>
</evidence>
<feature type="domain" description="ABC transporter" evidence="4">
    <location>
        <begin position="1389"/>
        <end position="1638"/>
    </location>
</feature>
<feature type="transmembrane region" description="Helical" evidence="3">
    <location>
        <begin position="1157"/>
        <end position="1179"/>
    </location>
</feature>
<comment type="caution">
    <text evidence="5">The sequence shown here is derived from an EMBL/GenBank/DDBJ whole genome shotgun (WGS) entry which is preliminary data.</text>
</comment>
<dbReference type="SMART" id="SM00382">
    <property type="entry name" value="AAA"/>
    <property type="match status" value="2"/>
</dbReference>
<dbReference type="InterPro" id="IPR003593">
    <property type="entry name" value="AAA+_ATPase"/>
</dbReference>
<dbReference type="Gene3D" id="3.40.50.300">
    <property type="entry name" value="P-loop containing nucleotide triphosphate hydrolases"/>
    <property type="match status" value="2"/>
</dbReference>
<organism evidence="5 6">
    <name type="scientific">Adineta ricciae</name>
    <name type="common">Rotifer</name>
    <dbReference type="NCBI Taxonomy" id="249248"/>
    <lineage>
        <taxon>Eukaryota</taxon>
        <taxon>Metazoa</taxon>
        <taxon>Spiralia</taxon>
        <taxon>Gnathifera</taxon>
        <taxon>Rotifera</taxon>
        <taxon>Eurotatoria</taxon>
        <taxon>Bdelloidea</taxon>
        <taxon>Adinetida</taxon>
        <taxon>Adinetidae</taxon>
        <taxon>Adineta</taxon>
    </lineage>
</organism>
<feature type="transmembrane region" description="Helical" evidence="3">
    <location>
        <begin position="331"/>
        <end position="353"/>
    </location>
</feature>
<dbReference type="InterPro" id="IPR027417">
    <property type="entry name" value="P-loop_NTPase"/>
</dbReference>
<dbReference type="EMBL" id="CAJNOR010000616">
    <property type="protein sequence ID" value="CAF0962936.1"/>
    <property type="molecule type" value="Genomic_DNA"/>
</dbReference>
<protein>
    <recommendedName>
        <fullName evidence="4">ABC transporter domain-containing protein</fullName>
    </recommendedName>
</protein>
<dbReference type="PROSITE" id="PS50893">
    <property type="entry name" value="ABC_TRANSPORTER_2"/>
    <property type="match status" value="2"/>
</dbReference>
<feature type="transmembrane region" description="Helical" evidence="3">
    <location>
        <begin position="1330"/>
        <end position="1352"/>
    </location>
</feature>
<accession>A0A814DU14</accession>
<dbReference type="Proteomes" id="UP000663828">
    <property type="component" value="Unassembled WGS sequence"/>
</dbReference>
<keyword evidence="3" id="KW-0472">Membrane</keyword>
<feature type="transmembrane region" description="Helical" evidence="3">
    <location>
        <begin position="1094"/>
        <end position="1112"/>
    </location>
</feature>
<dbReference type="PANTHER" id="PTHR19229">
    <property type="entry name" value="ATP-BINDING CASSETTE TRANSPORTER SUBFAMILY A ABCA"/>
    <property type="match status" value="1"/>
</dbReference>
<feature type="transmembrane region" description="Helical" evidence="3">
    <location>
        <begin position="401"/>
        <end position="418"/>
    </location>
</feature>
<dbReference type="FunFam" id="3.40.50.300:FF:002275">
    <property type="entry name" value="ATP-binding cassette, subfamily A (ABC1), member 16"/>
    <property type="match status" value="1"/>
</dbReference>
<dbReference type="PROSITE" id="PS00211">
    <property type="entry name" value="ABC_TRANSPORTER_1"/>
    <property type="match status" value="1"/>
</dbReference>
<reference evidence="5" key="1">
    <citation type="submission" date="2021-02" db="EMBL/GenBank/DDBJ databases">
        <authorList>
            <person name="Nowell W R."/>
        </authorList>
    </citation>
    <scope>NUCLEOTIDE SEQUENCE</scope>
</reference>
<feature type="transmembrane region" description="Helical" evidence="3">
    <location>
        <begin position="465"/>
        <end position="487"/>
    </location>
</feature>
<feature type="transmembrane region" description="Helical" evidence="3">
    <location>
        <begin position="286"/>
        <end position="311"/>
    </location>
</feature>
<name>A0A814DU14_ADIRI</name>
<dbReference type="GO" id="GO:0140359">
    <property type="term" value="F:ABC-type transporter activity"/>
    <property type="evidence" value="ECO:0007669"/>
    <property type="project" value="InterPro"/>
</dbReference>
<evidence type="ECO:0000256" key="3">
    <source>
        <dbReference type="SAM" id="Phobius"/>
    </source>
</evidence>
<dbReference type="PANTHER" id="PTHR19229:SF250">
    <property type="entry name" value="ABC TRANSPORTER DOMAIN-CONTAINING PROTEIN-RELATED"/>
    <property type="match status" value="1"/>
</dbReference>
<keyword evidence="1" id="KW-0547">Nucleotide-binding</keyword>
<evidence type="ECO:0000256" key="1">
    <source>
        <dbReference type="ARBA" id="ARBA00022741"/>
    </source>
</evidence>
<dbReference type="InterPro" id="IPR017871">
    <property type="entry name" value="ABC_transporter-like_CS"/>
</dbReference>
<dbReference type="GO" id="GO:0016887">
    <property type="term" value="F:ATP hydrolysis activity"/>
    <property type="evidence" value="ECO:0007669"/>
    <property type="project" value="InterPro"/>
</dbReference>
<feature type="transmembrane region" description="Helical" evidence="3">
    <location>
        <begin position="424"/>
        <end position="444"/>
    </location>
</feature>
<keyword evidence="2" id="KW-0067">ATP-binding</keyword>
<dbReference type="GO" id="GO:0005524">
    <property type="term" value="F:ATP binding"/>
    <property type="evidence" value="ECO:0007669"/>
    <property type="project" value="UniProtKB-KW"/>
</dbReference>
<feature type="domain" description="ABC transporter" evidence="4">
    <location>
        <begin position="555"/>
        <end position="785"/>
    </location>
</feature>
<feature type="transmembrane region" description="Helical" evidence="3">
    <location>
        <begin position="38"/>
        <end position="62"/>
    </location>
</feature>
<dbReference type="InterPro" id="IPR026082">
    <property type="entry name" value="ABCA"/>
</dbReference>
<feature type="transmembrane region" description="Helical" evidence="3">
    <location>
        <begin position="359"/>
        <end position="380"/>
    </location>
</feature>
<sequence>MSSRESSFEFHENKRASCLTKLILLSKRTIRYTIRVRICNFIPIILCELLFPLLIIGLIIYFSHNLFNTNETNKILSSSSNETNECSENETDPVMSYHLEDDCLQIDEKIISNQFSRVNLYLRFLNQSSDNDHLLGALFHRMVEQLDLARCLPLGRTNVAFWKKNAEQNDSILFNQEEGLNIIVDIHKFTSELLSYDIVVQMPTDNDFIEKLTQKIDFSFLQKLQHPTEQAIASKLIPPFLNIKIFVDSIMTRIVLGRSESIVISWTFSRITCTPYRRHETIPTRWSFIFMIFSLSITYLFYSFIIIHFILQEKLLKIKEIIKIIHIQPLINYLAWAVRPLFILSILSMILTVVWKTSIYGWVVFNYVSAPMLLFIFTVLNMQLISFSILIGQLFNSMSRLFFFVIILWIVMSVLAFQKLDVSLQVFLCLNPYYSLLCVLRNVFLFERSRKNVFLSETLYSYIPTMSSLIVNIFLSIIVSWIFIWYWEKINPGRELIDQIHVNFVALGEYGIGLPWTFPFSMQYWKSSLKKPNSLRRKSSRESLNSNSDDDSIIVKIEALCKFFPQANRMAVDNVHFNLYENQITGILGHNGAGKTTIMNMLCGMFEQTSGSIKIFDYDTREEMDYLRQFISYCPQHDILFDLLTVGEQIEFHAIARGYSEDKEEICSNLLEAVSLSNDRNVLCKNLSGGMKRRLSIACAFIGNSKFVLLDEPSSGLDPVNRRLLWSWIRSMRESRTILLSTHFMEEADALSDQIMILSHGKVVANDTNTELKRIYGTGYKLILNTSTDENNDQIFEIINEILLNSKIESETNDQLIIQTNEQASNLFVQVFNELDSLKKNNLVLDYGLTNTTLGLEYVLSFHEKIDFVCFLEEVYLRIAVDEDADVNEEENNEFIEENCFDVFNDKLVYRGYEFYFSQYEGLFIKSFRIAYRSYFIFLFLCSLALSIKFFLNSTKSHTEIIFNFDDWSHLKQHNVFIAFTQNNYRQRQSDQLRDLVQKRSPSTQLFTLTNMTNITEFNQLLYTHRKWSDNAYFQEYFGILFESTEAVSILTSHLIIGYEPFSIINQYICRGKCSILTRLKFIQNPSNKLNEKTFFSFLKILSLFSCFYLIYPGEYTLFYLLTYYFIYIYITILIINEGQQFIRLMKIFGLHPIIYWTGRYLFDLILTLIYTLIIYLIFSLNNPEESTEKDSSLAFKQMIDQNNHRMKVKFFSFTFGIASTTLPVMYLITRFLKNDLIGGILVYLLLIIIEIADLIRIFILLITKNKNDYRMSYWIMNIFLPPLNSKRLISLLLKNSTKKFCKMLGNDQALVSKFGFTQEKNNDDVSKHLFVSFVQIIVPFLVLCSIDLGLFTMKTGNFEFDEEEIDDDVLDERSNLISNKQDYLNAPLLCLDIVKKYPQKTILAIDHLTFHVEQGQCFGLLGFNGAGAFSLLMSNLNDCFLTLGKTSLFKIIVGEEKATAGSIYINGKTYKKFTDGVCRDIGYCPQYDCIVDKLTLEDYLYLFGRLRGIHSSKLIQTVQAISQLFLLDLYLKQYLKQCSGGTIRRMHAALACIGSPSIILLDEPTTGVDPYSRRQMRQVFEYALNCNLTIILTSHSMEECEILCSRLGIMSTGQFKCLGNIQSLKQKFGNIYTISIKFKANVTPELFKDLNIHLKSHIRTQIYNQTDTTVIYRVEHSSPAQLFALIEQIKEKYSIETYSIQQMALEQIFIYLQNH</sequence>